<evidence type="ECO:0000313" key="5">
    <source>
        <dbReference type="EMBL" id="MBW8286238.1"/>
    </source>
</evidence>
<comment type="similarity">
    <text evidence="2">Belongs to the transketolase family.</text>
</comment>
<evidence type="ECO:0000256" key="1">
    <source>
        <dbReference type="ARBA" id="ARBA00001964"/>
    </source>
</evidence>
<evidence type="ECO:0000259" key="4">
    <source>
        <dbReference type="Pfam" id="PF00456"/>
    </source>
</evidence>
<dbReference type="PANTHER" id="PTHR47514:SF1">
    <property type="entry name" value="TRANSKETOLASE N-TERMINAL SECTION-RELATED"/>
    <property type="match status" value="1"/>
</dbReference>
<comment type="caution">
    <text evidence="5">The sequence shown here is derived from an EMBL/GenBank/DDBJ whole genome shotgun (WGS) entry which is preliminary data.</text>
</comment>
<dbReference type="PANTHER" id="PTHR47514">
    <property type="entry name" value="TRANSKETOLASE N-TERMINAL SECTION-RELATED"/>
    <property type="match status" value="1"/>
</dbReference>
<sequence>MGSTPIMTIDISAPLAARHPASAPILHAAAPDGLTLAAEAKALRLDIIRALHAVGGGHYGGSLSCIDLLLVLYRRCLRVAPAAPGHPERDRLILSKGHSAVALYAVLRRLGFFSEPLDNYADLDSILEGHPDMLSVPGVDFSSGSLGQGLSVGIGMALALRGSAQRTWVVLGDGECQEGQVWEAAMLAAACGLDHIHAIVDCNRFQEWGWAPTPDAPHPEPVPQMAAKWRAFGWHVIECDGHDHQALELAVQEAQRHKGQPSVILARTQKGKGVPLVEAAPWRFHCETVSDEEHDIMLRSLA</sequence>
<dbReference type="Pfam" id="PF00456">
    <property type="entry name" value="Transketolase_N"/>
    <property type="match status" value="1"/>
</dbReference>
<organism evidence="5 6">
    <name type="scientific">Chromobacterium subtsugae</name>
    <dbReference type="NCBI Taxonomy" id="251747"/>
    <lineage>
        <taxon>Bacteria</taxon>
        <taxon>Pseudomonadati</taxon>
        <taxon>Pseudomonadota</taxon>
        <taxon>Betaproteobacteria</taxon>
        <taxon>Neisseriales</taxon>
        <taxon>Chromobacteriaceae</taxon>
        <taxon>Chromobacterium</taxon>
    </lineage>
</organism>
<dbReference type="CDD" id="cd02012">
    <property type="entry name" value="TPP_TK"/>
    <property type="match status" value="1"/>
</dbReference>
<name>A0ABS7F822_9NEIS</name>
<evidence type="ECO:0000256" key="3">
    <source>
        <dbReference type="ARBA" id="ARBA00023052"/>
    </source>
</evidence>
<dbReference type="InterPro" id="IPR029061">
    <property type="entry name" value="THDP-binding"/>
</dbReference>
<proteinExistence type="inferred from homology"/>
<dbReference type="EMBL" id="JAHDTB010000001">
    <property type="protein sequence ID" value="MBW8286238.1"/>
    <property type="molecule type" value="Genomic_DNA"/>
</dbReference>
<dbReference type="Proteomes" id="UP000711178">
    <property type="component" value="Unassembled WGS sequence"/>
</dbReference>
<dbReference type="Gene3D" id="3.40.50.970">
    <property type="match status" value="1"/>
</dbReference>
<dbReference type="InterPro" id="IPR005474">
    <property type="entry name" value="Transketolase_N"/>
</dbReference>
<reference evidence="5 6" key="1">
    <citation type="submission" date="2021-05" db="EMBL/GenBank/DDBJ databases">
        <title>Draft Whole Genome Sequencing Of Biosensor Chromobacterium violaceum Strain CV026 Reveals A Regulatory RNA In Chromobacterium violaceum Phenotype Regulatory Network.</title>
        <authorList>
            <person name="Hong K.W."/>
            <person name="Chan K.G."/>
            <person name="Chang C.-Y."/>
        </authorList>
    </citation>
    <scope>NUCLEOTIDE SEQUENCE [LARGE SCALE GENOMIC DNA]</scope>
    <source>
        <strain evidence="5 6">ATCC 31532</strain>
    </source>
</reference>
<keyword evidence="6" id="KW-1185">Reference proteome</keyword>
<accession>A0ABS7F822</accession>
<evidence type="ECO:0000256" key="2">
    <source>
        <dbReference type="ARBA" id="ARBA00007131"/>
    </source>
</evidence>
<keyword evidence="3" id="KW-0786">Thiamine pyrophosphate</keyword>
<gene>
    <name evidence="5" type="ORF">KIF53_01130</name>
</gene>
<dbReference type="SUPFAM" id="SSF52518">
    <property type="entry name" value="Thiamin diphosphate-binding fold (THDP-binding)"/>
    <property type="match status" value="1"/>
</dbReference>
<evidence type="ECO:0000313" key="6">
    <source>
        <dbReference type="Proteomes" id="UP000711178"/>
    </source>
</evidence>
<comment type="cofactor">
    <cofactor evidence="1">
        <name>thiamine diphosphate</name>
        <dbReference type="ChEBI" id="CHEBI:58937"/>
    </cofactor>
</comment>
<protein>
    <submittedName>
        <fullName evidence="5">Transketolase</fullName>
    </submittedName>
</protein>
<feature type="domain" description="Transketolase N-terminal" evidence="4">
    <location>
        <begin position="40"/>
        <end position="279"/>
    </location>
</feature>